<gene>
    <name evidence="2" type="ORF">GCM10011358_31160</name>
</gene>
<protein>
    <submittedName>
        <fullName evidence="2">Uncharacterized protein</fullName>
    </submittedName>
</protein>
<name>A0ABQ1QTE2_9RHOB</name>
<organism evidence="2 3">
    <name type="scientific">Sinisalibacter lacisalsi</name>
    <dbReference type="NCBI Taxonomy" id="1526570"/>
    <lineage>
        <taxon>Bacteria</taxon>
        <taxon>Pseudomonadati</taxon>
        <taxon>Pseudomonadota</taxon>
        <taxon>Alphaproteobacteria</taxon>
        <taxon>Rhodobacterales</taxon>
        <taxon>Roseobacteraceae</taxon>
        <taxon>Sinisalibacter</taxon>
    </lineage>
</organism>
<accession>A0ABQ1QTE2</accession>
<proteinExistence type="predicted"/>
<dbReference type="EMBL" id="BMGI01000005">
    <property type="protein sequence ID" value="GGD45208.1"/>
    <property type="molecule type" value="Genomic_DNA"/>
</dbReference>
<keyword evidence="1" id="KW-0812">Transmembrane</keyword>
<sequence>MIRKPDMLTRFERDDGGSVVVDWVVLSAAVMGIGVAVAVSMGSGVNSLGHSVGQEIGATDVAPDFSGSDAKAATHYFDLGIGLSPDNRREAWRQARMAAQEGSPKGYNYDPDFKETRYVDAESGMPVYQSNDGKSYSIGGKVVSASDYVPKRNGASFMSAFNDYWGS</sequence>
<dbReference type="Proteomes" id="UP000617355">
    <property type="component" value="Unassembled WGS sequence"/>
</dbReference>
<feature type="transmembrane region" description="Helical" evidence="1">
    <location>
        <begin position="20"/>
        <end position="41"/>
    </location>
</feature>
<evidence type="ECO:0000313" key="3">
    <source>
        <dbReference type="Proteomes" id="UP000617355"/>
    </source>
</evidence>
<reference evidence="3" key="1">
    <citation type="journal article" date="2019" name="Int. J. Syst. Evol. Microbiol.">
        <title>The Global Catalogue of Microorganisms (GCM) 10K type strain sequencing project: providing services to taxonomists for standard genome sequencing and annotation.</title>
        <authorList>
            <consortium name="The Broad Institute Genomics Platform"/>
            <consortium name="The Broad Institute Genome Sequencing Center for Infectious Disease"/>
            <person name="Wu L."/>
            <person name="Ma J."/>
        </authorList>
    </citation>
    <scope>NUCLEOTIDE SEQUENCE [LARGE SCALE GENOMIC DNA]</scope>
    <source>
        <strain evidence="3">CGMCC 1.12922</strain>
    </source>
</reference>
<keyword evidence="3" id="KW-1185">Reference proteome</keyword>
<keyword evidence="1" id="KW-0472">Membrane</keyword>
<evidence type="ECO:0000256" key="1">
    <source>
        <dbReference type="SAM" id="Phobius"/>
    </source>
</evidence>
<comment type="caution">
    <text evidence="2">The sequence shown here is derived from an EMBL/GenBank/DDBJ whole genome shotgun (WGS) entry which is preliminary data.</text>
</comment>
<keyword evidence="1" id="KW-1133">Transmembrane helix</keyword>
<evidence type="ECO:0000313" key="2">
    <source>
        <dbReference type="EMBL" id="GGD45208.1"/>
    </source>
</evidence>